<evidence type="ECO:0000313" key="2">
    <source>
        <dbReference type="EMBL" id="OKH39075.1"/>
    </source>
</evidence>
<name>A0A1U7IP55_9CYAN</name>
<dbReference type="AlphaFoldDB" id="A0A1U7IP55"/>
<proteinExistence type="predicted"/>
<evidence type="ECO:0000256" key="1">
    <source>
        <dbReference type="SAM" id="MobiDB-lite"/>
    </source>
</evidence>
<evidence type="ECO:0000313" key="3">
    <source>
        <dbReference type="Proteomes" id="UP000185860"/>
    </source>
</evidence>
<feature type="compositionally biased region" description="Polar residues" evidence="1">
    <location>
        <begin position="628"/>
        <end position="641"/>
    </location>
</feature>
<gene>
    <name evidence="2" type="ORF">NIES2119_08065</name>
</gene>
<accession>A0A1U7IP55</accession>
<dbReference type="STRING" id="454136.NIES2119_08065"/>
<protein>
    <submittedName>
        <fullName evidence="2">Uncharacterized protein</fullName>
    </submittedName>
</protein>
<comment type="caution">
    <text evidence="2">The sequence shown here is derived from an EMBL/GenBank/DDBJ whole genome shotgun (WGS) entry which is preliminary data.</text>
</comment>
<reference evidence="2 3" key="1">
    <citation type="submission" date="2016-11" db="EMBL/GenBank/DDBJ databases">
        <title>Draft Genome Sequences of Nine Cyanobacterial Strains from Diverse Habitats.</title>
        <authorList>
            <person name="Zhu T."/>
            <person name="Hou S."/>
            <person name="Lu X."/>
            <person name="Hess W.R."/>
        </authorList>
    </citation>
    <scope>NUCLEOTIDE SEQUENCE [LARGE SCALE GENOMIC DNA]</scope>
    <source>
        <strain evidence="2 3">IAM M-71</strain>
    </source>
</reference>
<dbReference type="EMBL" id="MRCE01000006">
    <property type="protein sequence ID" value="OKH39075.1"/>
    <property type="molecule type" value="Genomic_DNA"/>
</dbReference>
<dbReference type="RefSeq" id="WP_073592937.1">
    <property type="nucleotide sequence ID" value="NZ_MRCE01000006.1"/>
</dbReference>
<organism evidence="2 3">
    <name type="scientific">[Phormidium ambiguum] IAM M-71</name>
    <dbReference type="NCBI Taxonomy" id="454136"/>
    <lineage>
        <taxon>Bacteria</taxon>
        <taxon>Bacillati</taxon>
        <taxon>Cyanobacteriota</taxon>
        <taxon>Cyanophyceae</taxon>
        <taxon>Oscillatoriophycideae</taxon>
        <taxon>Aerosakkonematales</taxon>
        <taxon>Aerosakkonemataceae</taxon>
        <taxon>Floridanema</taxon>
    </lineage>
</organism>
<sequence length="659" mass="75570">MFEQSIEDYIETYNNYKDALEEVKNSIVDQAFQSGGDLKDWLDSFGFGRNNMMFPIPAISETECEICVTFYYLPQIKMKEQNTVPRPFPLPATNPINITWQNGLPKIETNWEFDLIPHPPVKICVRKDKPECKRTAPTGCITLEDYEKLKKDFEDGVYTEDNLPPEINLPICRPPFNFPDAPPEEPGVEQRFDVEGWAIRKAIGFAGVRREYPWAAWQSYPGGTQEDAYQTRFVSWYNLTREEYISGECRYPRWSTNFNWRVNFEGNFPPPKVVTVIGYHDVWPGLIHIGGYCQGYFNVEPRVWMNGSRIFPNGEGGGGTPATEPPINQENQMSCCEESLRILRRIDRNLTQLMKWSGAATGGFEVPEHLHDRSPGDDWLGNAWDAITPDKTLRLRSMPEFYKWQLEKLQEFFGTFPIVFEDDQDNPIAFPTIGNALQAIAMKQVAQEKVLGVIQKGVIKNILETGSTREQTVLITSLLNCLVDYFEMRLEDDTVTLNHNFQAIQIQNMSLVQRDEQDMWLEFLDNQDFQAKISKFNPNATTNGQRTETFSDTAKRILAILDILKAAHTIPINQQMPEINVRQYLGELRKFYKGLTLDDRDLTKDDSSDLSQWMNKVEGQFGSEVNPPINSTTTPWGQTINERPKIIIKGEGAPQDSDA</sequence>
<dbReference type="Proteomes" id="UP000185860">
    <property type="component" value="Unassembled WGS sequence"/>
</dbReference>
<feature type="region of interest" description="Disordered" evidence="1">
    <location>
        <begin position="621"/>
        <end position="659"/>
    </location>
</feature>